<feature type="compositionally biased region" description="Polar residues" evidence="2">
    <location>
        <begin position="615"/>
        <end position="624"/>
    </location>
</feature>
<protein>
    <submittedName>
        <fullName evidence="3">(northern house mosquito) hypothetical protein</fullName>
    </submittedName>
</protein>
<sequence>MLINLAELNEKLREYRTILTRLKNEQEQYRSKRERLSKLSQRRRPDVKKSDAECHICNGNIDEGNNSSFATCRGCERLVCRNDDNKCCEWISAIGIWECRNCHSNRAIQQKAGEWLLNQLTIRLQNPGPVDLKNDTLFGLDATDHEDGRSSSCSISSNQKVKVREFIEELLSSMLNGPLDDVSVGQLMKNENYLPLCEGQKVPDSPSDKHFELRKLVQRVIDEVTKLPEMLNQSGLPLRPEEHLPYFSPKKYEQLLATAVLNKVVEDYRNPKNFEDVGRKSEQPCLDAVPPTTAAVTTGSALAKDSSLDINHNNVSGIGSLNEVNIRQMSLNTNEIHSQDDLLQRSLSESDESYLSDYIQRHTVPLPDLSDTNGSGSGPEDDLVSLKSNITEGTSWEENWLFRKRQLKTTESAIAMLVPSPTEDVKALIGDQIVDDVSDLSEADGEDYDSDINNNESGDTNVTQTTLDDAIQDSLISINSIPSNEPTLSEAKNSLLLTETLLGSASPDGLLTDLISIEQNSDNVEAANATLLGEEINDTKNAKPDAVETDDVKLMQERIHNAPKQRDNDGNVMYPIGVARAINTDNQTTEYGRKEVPIEVPLEPLPSPIQENDTDSTNNDNIQSIDENLIPGSIAERDILKWRNASPIPNNPYSPDILQKRLSESNRSSNLLDFDRLTNKDKEVPIENQSILSEDDKTDVQDQSLLSERGGNQIHNERYGRDYYINDAKRATGSRKLGTENQTKISHSTDDEKSLLLSQKQPNASQRTSPVVSPSHTSNTSLQTGVFPFVKSSSCGNVIPSNKTEDIFSAGRPVQVAPTDPILQKGTKLEYLSTPAHEVYLIPASEPITPHSLESLSEQSIQSRADESLTMSEDSDITRIYEIGTGETKLIQGDAIQGVVVPTETPPPTPDKHLSEHVEVNSNDNHNVNTAYSQCAVVSEEILEILPQTGLPSSVDADQQYIKSPSPTIDRSHLLKPRYVQIKQLSPDTIKFFSPKKPFTGSTSNLSTSAALSKSSSEIREHPVHTSNQMHSSLHIDFPANRNVPAHEFIIEKEVMDVLPSVKELAKCYSGNNQGTNTTLKPIMKPTVKLRKDFIRQSSDMLHDDQESRSGMPQVANKNRRMYSSTNSIIAAEEIREIRRLNLEAYNRPTFVPMAPGHSITARSLSKQIREELKTNATDDFKVQGGHISPERPSSPVFAPGHLRNSIQFFENLKDK</sequence>
<dbReference type="AlphaFoldDB" id="A0A8D8F4F8"/>
<dbReference type="EMBL" id="HBUE01032564">
    <property type="protein sequence ID" value="CAG6457290.1"/>
    <property type="molecule type" value="Transcribed_RNA"/>
</dbReference>
<feature type="compositionally biased region" description="Polar residues" evidence="2">
    <location>
        <begin position="451"/>
        <end position="462"/>
    </location>
</feature>
<feature type="region of interest" description="Disordered" evidence="2">
    <location>
        <begin position="442"/>
        <end position="462"/>
    </location>
</feature>
<feature type="region of interest" description="Disordered" evidence="2">
    <location>
        <begin position="599"/>
        <end position="624"/>
    </location>
</feature>
<dbReference type="InterPro" id="IPR011011">
    <property type="entry name" value="Znf_FYVE_PHD"/>
</dbReference>
<feature type="coiled-coil region" evidence="1">
    <location>
        <begin position="5"/>
        <end position="42"/>
    </location>
</feature>
<proteinExistence type="predicted"/>
<feature type="compositionally biased region" description="Polar residues" evidence="2">
    <location>
        <begin position="756"/>
        <end position="779"/>
    </location>
</feature>
<dbReference type="InterPro" id="IPR013083">
    <property type="entry name" value="Znf_RING/FYVE/PHD"/>
</dbReference>
<keyword evidence="1" id="KW-0175">Coiled coil</keyword>
<evidence type="ECO:0000256" key="2">
    <source>
        <dbReference type="SAM" id="MobiDB-lite"/>
    </source>
</evidence>
<accession>A0A8D8F4F8</accession>
<reference evidence="3" key="1">
    <citation type="submission" date="2021-05" db="EMBL/GenBank/DDBJ databases">
        <authorList>
            <person name="Alioto T."/>
            <person name="Alioto T."/>
            <person name="Gomez Garrido J."/>
        </authorList>
    </citation>
    <scope>NUCLEOTIDE SEQUENCE</scope>
</reference>
<feature type="region of interest" description="Disordered" evidence="2">
    <location>
        <begin position="685"/>
        <end position="713"/>
    </location>
</feature>
<evidence type="ECO:0000256" key="1">
    <source>
        <dbReference type="SAM" id="Coils"/>
    </source>
</evidence>
<name>A0A8D8F4F8_CULPI</name>
<feature type="region of interest" description="Disordered" evidence="2">
    <location>
        <begin position="734"/>
        <end position="779"/>
    </location>
</feature>
<dbReference type="SUPFAM" id="SSF57903">
    <property type="entry name" value="FYVE/PHD zinc finger"/>
    <property type="match status" value="1"/>
</dbReference>
<dbReference type="Gene3D" id="3.30.40.10">
    <property type="entry name" value="Zinc/RING finger domain, C3HC4 (zinc finger)"/>
    <property type="match status" value="1"/>
</dbReference>
<evidence type="ECO:0000313" key="3">
    <source>
        <dbReference type="EMBL" id="CAG6457290.1"/>
    </source>
</evidence>
<organism evidence="3">
    <name type="scientific">Culex pipiens</name>
    <name type="common">House mosquito</name>
    <dbReference type="NCBI Taxonomy" id="7175"/>
    <lineage>
        <taxon>Eukaryota</taxon>
        <taxon>Metazoa</taxon>
        <taxon>Ecdysozoa</taxon>
        <taxon>Arthropoda</taxon>
        <taxon>Hexapoda</taxon>
        <taxon>Insecta</taxon>
        <taxon>Pterygota</taxon>
        <taxon>Neoptera</taxon>
        <taxon>Endopterygota</taxon>
        <taxon>Diptera</taxon>
        <taxon>Nematocera</taxon>
        <taxon>Culicoidea</taxon>
        <taxon>Culicidae</taxon>
        <taxon>Culicinae</taxon>
        <taxon>Culicini</taxon>
        <taxon>Culex</taxon>
        <taxon>Culex</taxon>
    </lineage>
</organism>